<organism evidence="2 3">
    <name type="scientific">Candidatus Harrisonbacteria bacterium RIFCSPHIGHO2_02_FULL_42_16</name>
    <dbReference type="NCBI Taxonomy" id="1798404"/>
    <lineage>
        <taxon>Bacteria</taxon>
        <taxon>Candidatus Harrisoniibacteriota</taxon>
    </lineage>
</organism>
<dbReference type="AlphaFoldDB" id="A0A1G1ZHZ7"/>
<name>A0A1G1ZHZ7_9BACT</name>
<dbReference type="Gene3D" id="2.130.10.10">
    <property type="entry name" value="YVTN repeat-like/Quinoprotein amine dehydrogenase"/>
    <property type="match status" value="1"/>
</dbReference>
<dbReference type="Pfam" id="PF08309">
    <property type="entry name" value="LVIVD"/>
    <property type="match status" value="7"/>
</dbReference>
<gene>
    <name evidence="2" type="ORF">A3B92_01240</name>
</gene>
<keyword evidence="1" id="KW-1133">Transmembrane helix</keyword>
<evidence type="ECO:0000313" key="3">
    <source>
        <dbReference type="Proteomes" id="UP000177960"/>
    </source>
</evidence>
<proteinExistence type="predicted"/>
<dbReference type="PANTHER" id="PTHR47197:SF3">
    <property type="entry name" value="DIHYDRO-HEME D1 DEHYDROGENASE"/>
    <property type="match status" value="1"/>
</dbReference>
<dbReference type="EMBL" id="MHJG01000009">
    <property type="protein sequence ID" value="OGY64151.1"/>
    <property type="molecule type" value="Genomic_DNA"/>
</dbReference>
<evidence type="ECO:0008006" key="4">
    <source>
        <dbReference type="Google" id="ProtNLM"/>
    </source>
</evidence>
<dbReference type="SUPFAM" id="SSF50969">
    <property type="entry name" value="YVTN repeat-like/Quinoprotein amine dehydrogenase"/>
    <property type="match status" value="1"/>
</dbReference>
<reference evidence="2 3" key="1">
    <citation type="journal article" date="2016" name="Nat. Commun.">
        <title>Thousands of microbial genomes shed light on interconnected biogeochemical processes in an aquifer system.</title>
        <authorList>
            <person name="Anantharaman K."/>
            <person name="Brown C.T."/>
            <person name="Hug L.A."/>
            <person name="Sharon I."/>
            <person name="Castelle C.J."/>
            <person name="Probst A.J."/>
            <person name="Thomas B.C."/>
            <person name="Singh A."/>
            <person name="Wilkins M.J."/>
            <person name="Karaoz U."/>
            <person name="Brodie E.L."/>
            <person name="Williams K.H."/>
            <person name="Hubbard S.S."/>
            <person name="Banfield J.F."/>
        </authorList>
    </citation>
    <scope>NUCLEOTIDE SEQUENCE [LARGE SCALE GENOMIC DNA]</scope>
</reference>
<protein>
    <recommendedName>
        <fullName evidence="4">LVIVD repeat protein</fullName>
    </recommendedName>
</protein>
<dbReference type="Proteomes" id="UP000177960">
    <property type="component" value="Unassembled WGS sequence"/>
</dbReference>
<dbReference type="InterPro" id="IPR013211">
    <property type="entry name" value="LVIVD"/>
</dbReference>
<sequence>MPHQKINLLKPRSLKNSPFPYWARILAFISSATLATLFIVSVIAANTTIGNNIETSGTLTVGGATSTIATALGVATTSPWGIFSVEMGTVNPSFVVSNNGSSTPSFWIGGVNQNGYIGIGTTSPNQALTVVGNIYNTGIIGIGTTTTDRALSVHGNALFSGTVMVANLIATGTLTLSGTGTTTYSGALGVASSTPWGTLSVEMEVNNPSFIVSNAGSSSPSLWVGGVNQNGYIGIGTSTPNEVLTVAGNIANLAATSTMKLRGSATLGNTPTSIKVAGRYAYVIDRGTSDLRIFDVSSTTPAFAGSIGLDLTPQDIYISGRYAYVVDGASDGLKIIDISNPAALSIMSSTSLATIGDGSSNPLGIYISGRYAYVVDSGDGYLKIIDVSDPVRPSIVSMLTAGSGPTSVFVSGRYAYVAGQQNSSSIIIDISDPFNPKNMGSITRTSQGINLDIKISGNYAYVNDNPNLRIIDVSDPANSQSIATISLGVSPTLSNLQVSGRYVYVFNSGDGKKELIAIDVSIPDSPVIVSRLNIAVGGTSPYLYVSGRYAYVANGTNFSVIDISGIETTSAIIHSLEAGNLQVRSDVLVGNQLTVTGGLTVGQGGILSTGPLAVSATTSKSVILGGLIIGTSTPATTSPNSLAFYQSVFLVEATSSASIPFTIRGAGTQLGNYLQIQSSTNTSQLVLSSSGRLGIGTSTPATELAISSSATTTIYLDSSVTTKGSCIQLKSATSSAVYHLYIGANDVASTTSDGRSGLIPIFEFGACK</sequence>
<evidence type="ECO:0000256" key="1">
    <source>
        <dbReference type="SAM" id="Phobius"/>
    </source>
</evidence>
<evidence type="ECO:0000313" key="2">
    <source>
        <dbReference type="EMBL" id="OGY64151.1"/>
    </source>
</evidence>
<accession>A0A1G1ZHZ7</accession>
<dbReference type="InterPro" id="IPR051200">
    <property type="entry name" value="Host-pathogen_enzymatic-act"/>
</dbReference>
<dbReference type="InterPro" id="IPR015943">
    <property type="entry name" value="WD40/YVTN_repeat-like_dom_sf"/>
</dbReference>
<keyword evidence="1" id="KW-0812">Transmembrane</keyword>
<comment type="caution">
    <text evidence="2">The sequence shown here is derived from an EMBL/GenBank/DDBJ whole genome shotgun (WGS) entry which is preliminary data.</text>
</comment>
<keyword evidence="1" id="KW-0472">Membrane</keyword>
<dbReference type="PANTHER" id="PTHR47197">
    <property type="entry name" value="PROTEIN NIRF"/>
    <property type="match status" value="1"/>
</dbReference>
<dbReference type="InterPro" id="IPR011044">
    <property type="entry name" value="Quino_amine_DH_bsu"/>
</dbReference>
<dbReference type="STRING" id="1798404.A3B92_01240"/>
<feature type="transmembrane region" description="Helical" evidence="1">
    <location>
        <begin position="21"/>
        <end position="45"/>
    </location>
</feature>